<evidence type="ECO:0000313" key="1">
    <source>
        <dbReference type="EMBL" id="RED97974.1"/>
    </source>
</evidence>
<dbReference type="AlphaFoldDB" id="A0A3D9L3X9"/>
<dbReference type="Proteomes" id="UP000256779">
    <property type="component" value="Unassembled WGS sequence"/>
</dbReference>
<dbReference type="EMBL" id="QREG01000011">
    <property type="protein sequence ID" value="RED97974.1"/>
    <property type="molecule type" value="Genomic_DNA"/>
</dbReference>
<proteinExistence type="predicted"/>
<gene>
    <name evidence="1" type="ORF">C7460_111115</name>
</gene>
<keyword evidence="2" id="KW-1185">Reference proteome</keyword>
<name>A0A3D9L3X9_MARFU</name>
<accession>A0A3D9L3X9</accession>
<evidence type="ECO:0000313" key="2">
    <source>
        <dbReference type="Proteomes" id="UP000256779"/>
    </source>
</evidence>
<protein>
    <recommendedName>
        <fullName evidence="3">Outer membrane protein with beta-barrel domain</fullName>
    </recommendedName>
</protein>
<dbReference type="OrthoDB" id="1355868at2"/>
<organism evidence="1 2">
    <name type="scientific">Marinoscillum furvescens DSM 4134</name>
    <dbReference type="NCBI Taxonomy" id="1122208"/>
    <lineage>
        <taxon>Bacteria</taxon>
        <taxon>Pseudomonadati</taxon>
        <taxon>Bacteroidota</taxon>
        <taxon>Cytophagia</taxon>
        <taxon>Cytophagales</taxon>
        <taxon>Reichenbachiellaceae</taxon>
        <taxon>Marinoscillum</taxon>
    </lineage>
</organism>
<evidence type="ECO:0008006" key="3">
    <source>
        <dbReference type="Google" id="ProtNLM"/>
    </source>
</evidence>
<sequence length="231" mass="25682">MRVVYTALCLSMLLLDVKAQNPDSAQAHVSTFNKWVLKVDGTDLVHPKDPALTLAMEHRFLQRFSVSQELGYVMAVYETNEPASNFIGVKTSTDLRAYIAPYSPSGSLYVGIAGDYRFLKVKDRLTLGYGCTGDDLWSCNYLSSEETEVSTNRWTGILKFGVQEQAHPRVLIEVDAGIGLGYLSSKNSANDENVTIFEFENQGDGNQLLSNTWSHIFTFNAKVGIVLSQYD</sequence>
<comment type="caution">
    <text evidence="1">The sequence shown here is derived from an EMBL/GenBank/DDBJ whole genome shotgun (WGS) entry which is preliminary data.</text>
</comment>
<dbReference type="RefSeq" id="WP_147302944.1">
    <property type="nucleotide sequence ID" value="NZ_QREG01000011.1"/>
</dbReference>
<reference evidence="1 2" key="1">
    <citation type="submission" date="2018-07" db="EMBL/GenBank/DDBJ databases">
        <title>Genomic Encyclopedia of Type Strains, Phase IV (KMG-IV): sequencing the most valuable type-strain genomes for metagenomic binning, comparative biology and taxonomic classification.</title>
        <authorList>
            <person name="Goeker M."/>
        </authorList>
    </citation>
    <scope>NUCLEOTIDE SEQUENCE [LARGE SCALE GENOMIC DNA]</scope>
    <source>
        <strain evidence="1 2">DSM 4134</strain>
    </source>
</reference>